<name>A0A0G0MH40_9BACT</name>
<reference evidence="1 2" key="1">
    <citation type="journal article" date="2015" name="Nature">
        <title>rRNA introns, odd ribosomes, and small enigmatic genomes across a large radiation of phyla.</title>
        <authorList>
            <person name="Brown C.T."/>
            <person name="Hug L.A."/>
            <person name="Thomas B.C."/>
            <person name="Sharon I."/>
            <person name="Castelle C.J."/>
            <person name="Singh A."/>
            <person name="Wilkins M.J."/>
            <person name="Williams K.H."/>
            <person name="Banfield J.F."/>
        </authorList>
    </citation>
    <scope>NUCLEOTIDE SEQUENCE [LARGE SCALE GENOMIC DNA]</scope>
</reference>
<protein>
    <submittedName>
        <fullName evidence="1">Uncharacterized protein</fullName>
    </submittedName>
</protein>
<dbReference type="Proteomes" id="UP000033935">
    <property type="component" value="Unassembled WGS sequence"/>
</dbReference>
<comment type="caution">
    <text evidence="1">The sequence shown here is derived from an EMBL/GenBank/DDBJ whole genome shotgun (WGS) entry which is preliminary data.</text>
</comment>
<sequence>MSKHLNILLILFISIALFAQPSFKGSKQKSGFFPEMNSGLSKESDSKVSTPYPEYRVHRAGLLWMTVSNTGIYGNPFWNIDPCTGKLAASGEMPGGSGMTYLCLGSIWCGGYLNYEICYFDTIHANIFQGPLVSTAYEGCQSLKEFWPINFQDDPSGLTMGRLNESSNIEGKINCLFNDVYNPSATAEEQFTTYYSDKYVNYSFTGVDMFEKKGHIPLGIEVKQSSYGWSVDFAKKFVIIDYTVYNRNEEQKDIYDFFMAVYLDSDVGNIPYYGNVYDDNTQRMIADDDLCGFIEKWDNYIDPATGEKKSVDMNLAWSADNDAREFIRGDMAGEILWNPPPGTPLFGATGIATLKVLRTPNPDLKYSFNLYIPSYVDESEDWGPRWKTGMHSDWQYDLSPKQKGYDDINYDEYENYYGQSMFGGRTEGWPIGDIGRYMVISNDEFDYNQTAIREVYLGMDTQIDGTAIPQAGKWQPWIVTGTESADEVPDGTIPALNNIANGMDQRFLLGFGPLGQESYANVAVDRDGDSLGIPDDYINKKVWKFAYGDSLKLTIAFIASENFHTSTQQSAAYSDTSSVNLSDGLDPSLFDQGWYDTFYNVMWANRLYDTPLWDTPVKKWGATKKDGWFGEDVGADGIFNDIDGCFIFKGRRR</sequence>
<evidence type="ECO:0000313" key="1">
    <source>
        <dbReference type="EMBL" id="KKR02498.1"/>
    </source>
</evidence>
<accession>A0A0G0MH40</accession>
<organism evidence="1 2">
    <name type="scientific">Candidatus Uhrbacteria bacterium GW2011_GWF2_39_13</name>
    <dbReference type="NCBI Taxonomy" id="1618995"/>
    <lineage>
        <taxon>Bacteria</taxon>
        <taxon>Candidatus Uhriibacteriota</taxon>
    </lineage>
</organism>
<gene>
    <name evidence="1" type="ORF">UT30_C0053G0005</name>
</gene>
<dbReference type="AlphaFoldDB" id="A0A0G0MH40"/>
<evidence type="ECO:0000313" key="2">
    <source>
        <dbReference type="Proteomes" id="UP000033935"/>
    </source>
</evidence>
<proteinExistence type="predicted"/>
<dbReference type="EMBL" id="LBWG01000053">
    <property type="protein sequence ID" value="KKR02498.1"/>
    <property type="molecule type" value="Genomic_DNA"/>
</dbReference>